<keyword evidence="3 5" id="KW-1133">Transmembrane helix</keyword>
<feature type="transmembrane region" description="Helical" evidence="5">
    <location>
        <begin position="45"/>
        <end position="68"/>
    </location>
</feature>
<organism evidence="7 8">
    <name type="scientific">Streptomyces chisholmiae</name>
    <dbReference type="NCBI Taxonomy" id="3075540"/>
    <lineage>
        <taxon>Bacteria</taxon>
        <taxon>Bacillati</taxon>
        <taxon>Actinomycetota</taxon>
        <taxon>Actinomycetes</taxon>
        <taxon>Kitasatosporales</taxon>
        <taxon>Streptomycetaceae</taxon>
        <taxon>Streptomyces</taxon>
    </lineage>
</organism>
<keyword evidence="4 5" id="KW-0472">Membrane</keyword>
<reference evidence="8" key="1">
    <citation type="submission" date="2023-07" db="EMBL/GenBank/DDBJ databases">
        <title>30 novel species of actinomycetes from the DSMZ collection.</title>
        <authorList>
            <person name="Nouioui I."/>
        </authorList>
    </citation>
    <scope>NUCLEOTIDE SEQUENCE [LARGE SCALE GENOMIC DNA]</scope>
    <source>
        <strain evidence="8">DSM 44915</strain>
    </source>
</reference>
<name>A0ABU2JWN2_9ACTN</name>
<sequence>MTVPQAADDDRVLLATTTDVALAWGAGFASGAALAPDGLGLPLGYLAAFFGAGLAASFVNHVLGMWLLRASLGKLLFGLRVVRVLDGRRPGFWRSARRWLTGLFFLALMVLTEEGDGVAEAAGLRTVRWRDLRGYGPDGHYRV</sequence>
<evidence type="ECO:0000256" key="5">
    <source>
        <dbReference type="SAM" id="Phobius"/>
    </source>
</evidence>
<feature type="domain" description="RDD" evidence="6">
    <location>
        <begin position="13"/>
        <end position="111"/>
    </location>
</feature>
<dbReference type="RefSeq" id="WP_311669494.1">
    <property type="nucleotide sequence ID" value="NZ_JAVREO010000016.1"/>
</dbReference>
<evidence type="ECO:0000313" key="7">
    <source>
        <dbReference type="EMBL" id="MDT0269416.1"/>
    </source>
</evidence>
<evidence type="ECO:0000256" key="2">
    <source>
        <dbReference type="ARBA" id="ARBA00022692"/>
    </source>
</evidence>
<comment type="caution">
    <text evidence="7">The sequence shown here is derived from an EMBL/GenBank/DDBJ whole genome shotgun (WGS) entry which is preliminary data.</text>
</comment>
<evidence type="ECO:0000256" key="4">
    <source>
        <dbReference type="ARBA" id="ARBA00023136"/>
    </source>
</evidence>
<evidence type="ECO:0000313" key="8">
    <source>
        <dbReference type="Proteomes" id="UP001183410"/>
    </source>
</evidence>
<proteinExistence type="predicted"/>
<feature type="transmembrane region" description="Helical" evidence="5">
    <location>
        <begin position="12"/>
        <end position="33"/>
    </location>
</feature>
<evidence type="ECO:0000259" key="6">
    <source>
        <dbReference type="Pfam" id="PF06271"/>
    </source>
</evidence>
<evidence type="ECO:0000256" key="3">
    <source>
        <dbReference type="ARBA" id="ARBA00022989"/>
    </source>
</evidence>
<dbReference type="InterPro" id="IPR010432">
    <property type="entry name" value="RDD"/>
</dbReference>
<accession>A0ABU2JWN2</accession>
<keyword evidence="8" id="KW-1185">Reference proteome</keyword>
<dbReference type="Pfam" id="PF06271">
    <property type="entry name" value="RDD"/>
    <property type="match status" value="1"/>
</dbReference>
<gene>
    <name evidence="7" type="ORF">RM844_24345</name>
</gene>
<dbReference type="Proteomes" id="UP001183410">
    <property type="component" value="Unassembled WGS sequence"/>
</dbReference>
<evidence type="ECO:0000256" key="1">
    <source>
        <dbReference type="ARBA" id="ARBA00004141"/>
    </source>
</evidence>
<comment type="subcellular location">
    <subcellularLocation>
        <location evidence="1">Membrane</location>
        <topology evidence="1">Multi-pass membrane protein</topology>
    </subcellularLocation>
</comment>
<dbReference type="EMBL" id="JAVREO010000016">
    <property type="protein sequence ID" value="MDT0269416.1"/>
    <property type="molecule type" value="Genomic_DNA"/>
</dbReference>
<keyword evidence="2 5" id="KW-0812">Transmembrane</keyword>
<protein>
    <submittedName>
        <fullName evidence="7">RDD family protein</fullName>
    </submittedName>
</protein>